<keyword evidence="2" id="KW-1185">Reference proteome</keyword>
<reference evidence="1 2" key="1">
    <citation type="submission" date="2022-10" db="EMBL/GenBank/DDBJ databases">
        <title>The complete genomes of actinobacterial strains from the NBC collection.</title>
        <authorList>
            <person name="Joergensen T.S."/>
            <person name="Alvarez Arevalo M."/>
            <person name="Sterndorff E.B."/>
            <person name="Faurdal D."/>
            <person name="Vuksanovic O."/>
            <person name="Mourched A.-S."/>
            <person name="Charusanti P."/>
            <person name="Shaw S."/>
            <person name="Blin K."/>
            <person name="Weber T."/>
        </authorList>
    </citation>
    <scope>NUCLEOTIDE SEQUENCE [LARGE SCALE GENOMIC DNA]</scope>
    <source>
        <strain evidence="1 2">NBC 01753</strain>
    </source>
</reference>
<sequence>MSAIRRKVEITDRRTHQPWYTTKTTPAFSDMVVKLHRTIITARHIRNPAGRPSREEIAAVIRAWEAAAA</sequence>
<dbReference type="RefSeq" id="WP_326756350.1">
    <property type="nucleotide sequence ID" value="NZ_CP109134.1"/>
</dbReference>
<evidence type="ECO:0000313" key="2">
    <source>
        <dbReference type="Proteomes" id="UP001335325"/>
    </source>
</evidence>
<name>A0ABZ1GZD3_9ACTN</name>
<organism evidence="1 2">
    <name type="scientific">Streptomyces hirsutus</name>
    <dbReference type="NCBI Taxonomy" id="35620"/>
    <lineage>
        <taxon>Bacteria</taxon>
        <taxon>Bacillati</taxon>
        <taxon>Actinomycetota</taxon>
        <taxon>Actinomycetes</taxon>
        <taxon>Kitasatosporales</taxon>
        <taxon>Streptomycetaceae</taxon>
        <taxon>Streptomyces</taxon>
    </lineage>
</organism>
<proteinExistence type="predicted"/>
<dbReference type="EMBL" id="CP109134">
    <property type="protein sequence ID" value="WSD10652.1"/>
    <property type="molecule type" value="Genomic_DNA"/>
</dbReference>
<evidence type="ECO:0000313" key="1">
    <source>
        <dbReference type="EMBL" id="WSD10652.1"/>
    </source>
</evidence>
<accession>A0ABZ1GZD3</accession>
<protein>
    <submittedName>
        <fullName evidence="1">Uncharacterized protein</fullName>
    </submittedName>
</protein>
<dbReference type="Proteomes" id="UP001335325">
    <property type="component" value="Chromosome"/>
</dbReference>
<dbReference type="GeneID" id="91548175"/>
<gene>
    <name evidence="1" type="ORF">OIE73_36400</name>
</gene>